<feature type="compositionally biased region" description="Acidic residues" evidence="1">
    <location>
        <begin position="111"/>
        <end position="127"/>
    </location>
</feature>
<gene>
    <name evidence="3" type="ORF">L1049_016805</name>
</gene>
<name>A0AAP0X3P5_LIQFO</name>
<reference evidence="3 4" key="1">
    <citation type="journal article" date="2024" name="Plant J.">
        <title>Genome sequences and population genomics reveal climatic adaptation and genomic divergence between two closely related sweetgum species.</title>
        <authorList>
            <person name="Xu W.Q."/>
            <person name="Ren C.Q."/>
            <person name="Zhang X.Y."/>
            <person name="Comes H.P."/>
            <person name="Liu X.H."/>
            <person name="Li Y.G."/>
            <person name="Kettle C.J."/>
            <person name="Jalonen R."/>
            <person name="Gaisberger H."/>
            <person name="Ma Y.Z."/>
            <person name="Qiu Y.X."/>
        </authorList>
    </citation>
    <scope>NUCLEOTIDE SEQUENCE [LARGE SCALE GENOMIC DNA]</scope>
    <source>
        <strain evidence="3">Hangzhou</strain>
    </source>
</reference>
<dbReference type="AlphaFoldDB" id="A0AAP0X3P5"/>
<feature type="region of interest" description="Disordered" evidence="1">
    <location>
        <begin position="1"/>
        <end position="26"/>
    </location>
</feature>
<dbReference type="GO" id="GO:0005634">
    <property type="term" value="C:nucleus"/>
    <property type="evidence" value="ECO:0007669"/>
    <property type="project" value="TreeGrafter"/>
</dbReference>
<feature type="region of interest" description="Disordered" evidence="1">
    <location>
        <begin position="339"/>
        <end position="358"/>
    </location>
</feature>
<evidence type="ECO:0000256" key="1">
    <source>
        <dbReference type="SAM" id="MobiDB-lite"/>
    </source>
</evidence>
<keyword evidence="4" id="KW-1185">Reference proteome</keyword>
<comment type="caution">
    <text evidence="3">The sequence shown here is derived from an EMBL/GenBank/DDBJ whole genome shotgun (WGS) entry which is preliminary data.</text>
</comment>
<proteinExistence type="predicted"/>
<feature type="domain" description="Hpc2-related" evidence="2">
    <location>
        <begin position="112"/>
        <end position="160"/>
    </location>
</feature>
<feature type="region of interest" description="Disordered" evidence="1">
    <location>
        <begin position="161"/>
        <end position="236"/>
    </location>
</feature>
<dbReference type="Pfam" id="PF08729">
    <property type="entry name" value="HUN"/>
    <property type="match status" value="1"/>
</dbReference>
<evidence type="ECO:0000259" key="2">
    <source>
        <dbReference type="Pfam" id="PF08729"/>
    </source>
</evidence>
<protein>
    <recommendedName>
        <fullName evidence="2">Hpc2-related domain-containing protein</fullName>
    </recommendedName>
</protein>
<dbReference type="InterPro" id="IPR014840">
    <property type="entry name" value="HRD"/>
</dbReference>
<dbReference type="PANTHER" id="PTHR21669:SF28">
    <property type="entry name" value="YEMANUCLEIN"/>
    <property type="match status" value="1"/>
</dbReference>
<feature type="compositionally biased region" description="Polar residues" evidence="1">
    <location>
        <begin position="214"/>
        <end position="224"/>
    </location>
</feature>
<feature type="region of interest" description="Disordered" evidence="1">
    <location>
        <begin position="51"/>
        <end position="127"/>
    </location>
</feature>
<feature type="compositionally biased region" description="Basic and acidic residues" evidence="1">
    <location>
        <begin position="181"/>
        <end position="193"/>
    </location>
</feature>
<evidence type="ECO:0000313" key="3">
    <source>
        <dbReference type="EMBL" id="KAK9288352.1"/>
    </source>
</evidence>
<organism evidence="3 4">
    <name type="scientific">Liquidambar formosana</name>
    <name type="common">Formosan gum</name>
    <dbReference type="NCBI Taxonomy" id="63359"/>
    <lineage>
        <taxon>Eukaryota</taxon>
        <taxon>Viridiplantae</taxon>
        <taxon>Streptophyta</taxon>
        <taxon>Embryophyta</taxon>
        <taxon>Tracheophyta</taxon>
        <taxon>Spermatophyta</taxon>
        <taxon>Magnoliopsida</taxon>
        <taxon>eudicotyledons</taxon>
        <taxon>Gunneridae</taxon>
        <taxon>Pentapetalae</taxon>
        <taxon>Saxifragales</taxon>
        <taxon>Altingiaceae</taxon>
        <taxon>Liquidambar</taxon>
    </lineage>
</organism>
<accession>A0AAP0X3P5</accession>
<evidence type="ECO:0000313" key="4">
    <source>
        <dbReference type="Proteomes" id="UP001415857"/>
    </source>
</evidence>
<sequence>MAEEKGGGGGGESSRVSTSFVAAGDRQRFTVELRPGETTIVSWKKLIKDANKANGSTSAPEPPSNVNPALESRIAPGQPAETELEDAPPPNRFSAVIEKIERLYMGKQSSDEEDLDDIPDDDQYDTEDSFIDDAELDEYFQVDNSSTKHNGFFVNRGKLERINEPTLLPNQQPKKRRRKDLTKAHGESDDGHVSNKHVKVGKMAAGKSAPLVAKNTSSPSQSLAVKSENYEDGKLPNQMNASVIGSKKKSIDTKTLLDPSLALKVSNGDASISLAEAKDTEKQKTGVLQSKNLGNKLKDASVSSDTSHQKYHDRNDGSSVRPKGSVLEKSIRELEKMVAESRPPTMELQDADTSSQAVKRRLPREIKQKLAKVARLAASHGKLSKELINRLMSILGHLIQLRTLKRNLKIMINMGLSAKQEKENRFQHIKKEVVEMIKTRVPSKELEQQAGASDDFQEVGPEEKGVVKRKFSMDDAMEEKICDLYDLYVDGLDEDAGPQIRKLYAEVVHFPIVLFIVSFS</sequence>
<dbReference type="EMBL" id="JBBPBK010000003">
    <property type="protein sequence ID" value="KAK9288352.1"/>
    <property type="molecule type" value="Genomic_DNA"/>
</dbReference>
<dbReference type="Proteomes" id="UP001415857">
    <property type="component" value="Unassembled WGS sequence"/>
</dbReference>
<feature type="region of interest" description="Disordered" evidence="1">
    <location>
        <begin position="277"/>
        <end position="327"/>
    </location>
</feature>
<dbReference type="GO" id="GO:0006325">
    <property type="term" value="P:chromatin organization"/>
    <property type="evidence" value="ECO:0007669"/>
    <property type="project" value="TreeGrafter"/>
</dbReference>
<feature type="compositionally biased region" description="Basic and acidic residues" evidence="1">
    <location>
        <begin position="307"/>
        <end position="316"/>
    </location>
</feature>
<dbReference type="PANTHER" id="PTHR21669">
    <property type="entry name" value="CAPZ-INTERACTING PROTEIN AND RELATED PROTEINS"/>
    <property type="match status" value="1"/>
</dbReference>